<sequence length="270" mass="30967">MEKYFTTTKEIPRLGRFYPGIIEDTLLFDTAKQHVLRKQPWNLNQHVNLPASLSISQRNFHLSREHEGGGMHKVVTSRLTADVPRSFNLSLKCYAMFAEQVTNSFSLDVYEIERTKEYTFYYKNYIDIEKSSAEAENHTLLVFQEIVQEEMFLHATYDLTWHIRYHQPNGEAYYILVTLPAPIVYVTCIDANELTNFASENSSVLEDRVLGPCPIGVKQLCLWLPINVTTDGSLQFSWPVGQSQQQLFVTAVTCIVTFASTLVIILTVIK</sequence>
<evidence type="ECO:0000256" key="2">
    <source>
        <dbReference type="ARBA" id="ARBA00004687"/>
    </source>
</evidence>
<evidence type="ECO:0000256" key="1">
    <source>
        <dbReference type="ARBA" id="ARBA00004389"/>
    </source>
</evidence>
<evidence type="ECO:0000256" key="3">
    <source>
        <dbReference type="ARBA" id="ARBA00010345"/>
    </source>
</evidence>
<protein>
    <recommendedName>
        <fullName evidence="10">Phosphatidylinositol-glycan biosynthesis class X protein</fullName>
    </recommendedName>
</protein>
<dbReference type="InterPro" id="IPR013233">
    <property type="entry name" value="PIG-X/PBN1"/>
</dbReference>
<organism evidence="11 12">
    <name type="scientific">Clavelina lepadiformis</name>
    <name type="common">Light-bulb sea squirt</name>
    <name type="synonym">Ascidia lepadiformis</name>
    <dbReference type="NCBI Taxonomy" id="159417"/>
    <lineage>
        <taxon>Eukaryota</taxon>
        <taxon>Metazoa</taxon>
        <taxon>Chordata</taxon>
        <taxon>Tunicata</taxon>
        <taxon>Ascidiacea</taxon>
        <taxon>Aplousobranchia</taxon>
        <taxon>Clavelinidae</taxon>
        <taxon>Clavelina</taxon>
    </lineage>
</organism>
<dbReference type="PANTHER" id="PTHR28650">
    <property type="entry name" value="PHOSPHATIDYLINOSITOL-GLYCAN BIOSYNTHESIS CLASS X PROTEIN"/>
    <property type="match status" value="1"/>
</dbReference>
<feature type="transmembrane region" description="Helical" evidence="10">
    <location>
        <begin position="247"/>
        <end position="269"/>
    </location>
</feature>
<comment type="caution">
    <text evidence="11">The sequence shown here is derived from an EMBL/GenBank/DDBJ whole genome shotgun (WGS) entry which is preliminary data.</text>
</comment>
<comment type="pathway">
    <text evidence="2 10">Glycolipid biosynthesis; glycosylphosphatidylinositol-anchor biosynthesis.</text>
</comment>
<keyword evidence="7 10" id="KW-1133">Transmembrane helix</keyword>
<evidence type="ECO:0000256" key="7">
    <source>
        <dbReference type="ARBA" id="ARBA00022989"/>
    </source>
</evidence>
<keyword evidence="6 10" id="KW-0256">Endoplasmic reticulum</keyword>
<evidence type="ECO:0000313" key="12">
    <source>
        <dbReference type="Proteomes" id="UP001642483"/>
    </source>
</evidence>
<dbReference type="EMBL" id="CAWYQH010000001">
    <property type="protein sequence ID" value="CAK8672232.1"/>
    <property type="molecule type" value="Genomic_DNA"/>
</dbReference>
<evidence type="ECO:0000256" key="5">
    <source>
        <dbReference type="ARBA" id="ARBA00022692"/>
    </source>
</evidence>
<keyword evidence="12" id="KW-1185">Reference proteome</keyword>
<keyword evidence="9" id="KW-0325">Glycoprotein</keyword>
<evidence type="ECO:0000256" key="10">
    <source>
        <dbReference type="RuleBase" id="RU366056"/>
    </source>
</evidence>
<evidence type="ECO:0000256" key="6">
    <source>
        <dbReference type="ARBA" id="ARBA00022824"/>
    </source>
</evidence>
<keyword evidence="5 10" id="KW-0812">Transmembrane</keyword>
<comment type="subcellular location">
    <subcellularLocation>
        <location evidence="1 10">Endoplasmic reticulum membrane</location>
        <topology evidence="1 10">Single-pass membrane protein</topology>
    </subcellularLocation>
</comment>
<keyword evidence="8 10" id="KW-0472">Membrane</keyword>
<dbReference type="InterPro" id="IPR040039">
    <property type="entry name" value="PIGX"/>
</dbReference>
<evidence type="ECO:0000256" key="9">
    <source>
        <dbReference type="ARBA" id="ARBA00023180"/>
    </source>
</evidence>
<comment type="similarity">
    <text evidence="3 10">Belongs to the PIGX family.</text>
</comment>
<gene>
    <name evidence="11" type="ORF">CVLEPA_LOCUS1211</name>
</gene>
<dbReference type="PANTHER" id="PTHR28650:SF1">
    <property type="entry name" value="PHOSPHATIDYLINOSITOL-GLYCAN BIOSYNTHESIS CLASS X PROTEIN"/>
    <property type="match status" value="1"/>
</dbReference>
<name>A0ABP0F1S3_CLALP</name>
<keyword evidence="4 10" id="KW-0337">GPI-anchor biosynthesis</keyword>
<dbReference type="Pfam" id="PF08320">
    <property type="entry name" value="PIG-X"/>
    <property type="match status" value="1"/>
</dbReference>
<proteinExistence type="inferred from homology"/>
<dbReference type="Proteomes" id="UP001642483">
    <property type="component" value="Unassembled WGS sequence"/>
</dbReference>
<comment type="function">
    <text evidence="10">Stabilizing subunit of the glycosylphosphatidylinositol-mannosyltransferase I complex which catalyzes the transfer of the first mannose, via an alpha-1,4 bond from a dolichol-phosphate-mannose (Dol-P-Man) to the glucosaminyl acyl phosphatidylinositol (GlcN-(acyl)PI) intermediate to generate alpha-D-Man-(1-&gt;4)-alpha-D-GlcN-(1-&gt;6)-(1-radyl,2-acyl-sn-glycero-3-phospho)-2-acyl-inositol and participates in the sixth step of the glycosylphosphatidylinositol-anchor biosynthesis. Probably acts by stabilizing the mannosyltransferase PIGM.</text>
</comment>
<accession>A0ABP0F1S3</accession>
<evidence type="ECO:0000313" key="11">
    <source>
        <dbReference type="EMBL" id="CAK8672232.1"/>
    </source>
</evidence>
<evidence type="ECO:0000256" key="8">
    <source>
        <dbReference type="ARBA" id="ARBA00023136"/>
    </source>
</evidence>
<reference evidence="11 12" key="1">
    <citation type="submission" date="2024-02" db="EMBL/GenBank/DDBJ databases">
        <authorList>
            <person name="Daric V."/>
            <person name="Darras S."/>
        </authorList>
    </citation>
    <scope>NUCLEOTIDE SEQUENCE [LARGE SCALE GENOMIC DNA]</scope>
</reference>
<evidence type="ECO:0000256" key="4">
    <source>
        <dbReference type="ARBA" id="ARBA00022502"/>
    </source>
</evidence>